<dbReference type="PANTHER" id="PTHR47707">
    <property type="entry name" value="8-OXO-DGTP DIPHOSPHATASE"/>
    <property type="match status" value="1"/>
</dbReference>
<dbReference type="InterPro" id="IPR047127">
    <property type="entry name" value="MutT-like"/>
</dbReference>
<evidence type="ECO:0000256" key="11">
    <source>
        <dbReference type="ARBA" id="ARBA00036904"/>
    </source>
</evidence>
<evidence type="ECO:0000256" key="7">
    <source>
        <dbReference type="ARBA" id="ARBA00022801"/>
    </source>
</evidence>
<dbReference type="GO" id="GO:0046872">
    <property type="term" value="F:metal ion binding"/>
    <property type="evidence" value="ECO:0007669"/>
    <property type="project" value="UniProtKB-KW"/>
</dbReference>
<evidence type="ECO:0000256" key="3">
    <source>
        <dbReference type="ARBA" id="ARBA00022457"/>
    </source>
</evidence>
<dbReference type="PROSITE" id="PS00893">
    <property type="entry name" value="NUDIX_BOX"/>
    <property type="match status" value="1"/>
</dbReference>
<keyword evidence="5" id="KW-0479">Metal-binding</keyword>
<dbReference type="PROSITE" id="PS51462">
    <property type="entry name" value="NUDIX"/>
    <property type="match status" value="1"/>
</dbReference>
<dbReference type="GO" id="GO:0044716">
    <property type="term" value="F:8-oxo-GDP phosphatase activity"/>
    <property type="evidence" value="ECO:0007669"/>
    <property type="project" value="TreeGrafter"/>
</dbReference>
<dbReference type="STRING" id="190893.BA953_24610"/>
<evidence type="ECO:0000313" key="19">
    <source>
        <dbReference type="EMBL" id="NOJ22028.1"/>
    </source>
</evidence>
<reference evidence="18" key="1">
    <citation type="journal article" date="2015" name="BMC Genomics">
        <title>Genome mining reveals unlocked bioactive potential of marine Gram-negative bacteria.</title>
        <authorList>
            <person name="Machado H."/>
            <person name="Sonnenschein E.C."/>
            <person name="Melchiorsen J."/>
            <person name="Gram L."/>
        </authorList>
    </citation>
    <scope>NUCLEOTIDE SEQUENCE</scope>
    <source>
        <strain evidence="18">S2052</strain>
    </source>
</reference>
<evidence type="ECO:0000256" key="10">
    <source>
        <dbReference type="ARBA" id="ARBA00035861"/>
    </source>
</evidence>
<dbReference type="InterPro" id="IPR020084">
    <property type="entry name" value="NUDIX_hydrolase_CS"/>
</dbReference>
<evidence type="ECO:0000256" key="2">
    <source>
        <dbReference type="ARBA" id="ARBA00005582"/>
    </source>
</evidence>
<dbReference type="GeneID" id="93944807"/>
<keyword evidence="3" id="KW-0515">Mutator protein</keyword>
<dbReference type="PANTHER" id="PTHR47707:SF1">
    <property type="entry name" value="NUDIX HYDROLASE FAMILY PROTEIN"/>
    <property type="match status" value="1"/>
</dbReference>
<dbReference type="Gene3D" id="3.90.79.10">
    <property type="entry name" value="Nucleoside Triphosphate Pyrophosphohydrolase"/>
    <property type="match status" value="1"/>
</dbReference>
<dbReference type="GO" id="GO:0035539">
    <property type="term" value="F:8-oxo-7,8-dihydrodeoxyguanosine triphosphate pyrophosphatase activity"/>
    <property type="evidence" value="ECO:0007669"/>
    <property type="project" value="UniProtKB-EC"/>
</dbReference>
<evidence type="ECO:0000256" key="1">
    <source>
        <dbReference type="ARBA" id="ARBA00001946"/>
    </source>
</evidence>
<accession>A0A2A2CSG8</accession>
<evidence type="ECO:0000256" key="12">
    <source>
        <dbReference type="ARBA" id="ARBA00038905"/>
    </source>
</evidence>
<dbReference type="GO" id="GO:0006281">
    <property type="term" value="P:DNA repair"/>
    <property type="evidence" value="ECO:0007669"/>
    <property type="project" value="UniProtKB-KW"/>
</dbReference>
<organism evidence="18">
    <name type="scientific">Vibrio coralliilyticus</name>
    <dbReference type="NCBI Taxonomy" id="190893"/>
    <lineage>
        <taxon>Bacteria</taxon>
        <taxon>Pseudomonadati</taxon>
        <taxon>Pseudomonadota</taxon>
        <taxon>Gammaproteobacteria</taxon>
        <taxon>Vibrionales</taxon>
        <taxon>Vibrionaceae</taxon>
        <taxon>Vibrio</taxon>
    </lineage>
</organism>
<comment type="catalytic activity">
    <reaction evidence="11">
        <text>8-oxo-GTP + H2O = 8-oxo-GMP + diphosphate + H(+)</text>
        <dbReference type="Rhea" id="RHEA:67616"/>
        <dbReference type="ChEBI" id="CHEBI:15377"/>
        <dbReference type="ChEBI" id="CHEBI:15378"/>
        <dbReference type="ChEBI" id="CHEBI:33019"/>
        <dbReference type="ChEBI" id="CHEBI:143553"/>
        <dbReference type="ChEBI" id="CHEBI:145694"/>
    </reaction>
</comment>
<dbReference type="GO" id="GO:0008413">
    <property type="term" value="F:8-oxo-7,8-dihydroguanosine triphosphate pyrophosphatase activity"/>
    <property type="evidence" value="ECO:0007669"/>
    <property type="project" value="TreeGrafter"/>
</dbReference>
<comment type="catalytic activity">
    <reaction evidence="10">
        <text>8-oxo-dGTP + H2O = 8-oxo-dGMP + diphosphate + H(+)</text>
        <dbReference type="Rhea" id="RHEA:31575"/>
        <dbReference type="ChEBI" id="CHEBI:15377"/>
        <dbReference type="ChEBI" id="CHEBI:15378"/>
        <dbReference type="ChEBI" id="CHEBI:33019"/>
        <dbReference type="ChEBI" id="CHEBI:63224"/>
        <dbReference type="ChEBI" id="CHEBI:77896"/>
        <dbReference type="EC" id="3.6.1.55"/>
    </reaction>
</comment>
<comment type="caution">
    <text evidence="18">The sequence shown here is derived from an EMBL/GenBank/DDBJ whole genome shotgun (WGS) entry which is preliminary data.</text>
</comment>
<dbReference type="AlphaFoldDB" id="A0A2A2CSG8"/>
<dbReference type="GO" id="GO:0006260">
    <property type="term" value="P:DNA replication"/>
    <property type="evidence" value="ECO:0007669"/>
    <property type="project" value="UniProtKB-KW"/>
</dbReference>
<keyword evidence="7 19" id="KW-0378">Hydrolase</keyword>
<dbReference type="InterPro" id="IPR000086">
    <property type="entry name" value="NUDIX_hydrolase_dom"/>
</dbReference>
<evidence type="ECO:0000256" key="9">
    <source>
        <dbReference type="ARBA" id="ARBA00023204"/>
    </source>
</evidence>
<evidence type="ECO:0000313" key="18">
    <source>
        <dbReference type="EMBL" id="KJY77222.1"/>
    </source>
</evidence>
<dbReference type="InterPro" id="IPR015797">
    <property type="entry name" value="NUDIX_hydrolase-like_dom_sf"/>
</dbReference>
<evidence type="ECO:0000256" key="8">
    <source>
        <dbReference type="ARBA" id="ARBA00022842"/>
    </source>
</evidence>
<feature type="domain" description="Nudix hydrolase" evidence="17">
    <location>
        <begin position="1"/>
        <end position="125"/>
    </location>
</feature>
<dbReference type="OrthoDB" id="9791228at2"/>
<evidence type="ECO:0000256" key="4">
    <source>
        <dbReference type="ARBA" id="ARBA00022705"/>
    </source>
</evidence>
<protein>
    <recommendedName>
        <fullName evidence="13">8-oxo-dGTP diphosphatase</fullName>
        <ecNumber evidence="12">3.6.1.55</ecNumber>
    </recommendedName>
    <alternativeName>
        <fullName evidence="16">7,8-dihydro-8-oxoguanine-triphosphatase</fullName>
    </alternativeName>
    <alternativeName>
        <fullName evidence="15">Mutator protein MutT</fullName>
    </alternativeName>
    <alternativeName>
        <fullName evidence="14">dGTP pyrophosphohydrolase</fullName>
    </alternativeName>
</protein>
<evidence type="ECO:0000256" key="6">
    <source>
        <dbReference type="ARBA" id="ARBA00022763"/>
    </source>
</evidence>
<proteinExistence type="inferred from homology"/>
<comment type="similarity">
    <text evidence="2">Belongs to the Nudix hydrolase family.</text>
</comment>
<dbReference type="KEGG" id="vct:JV59_19510"/>
<dbReference type="Pfam" id="PF00293">
    <property type="entry name" value="NUDIX"/>
    <property type="match status" value="1"/>
</dbReference>
<sequence length="136" mass="15566">MKHLSMAVVIRDGKVLIQERHRNTQGMIMEFPGGEVDSNESGTDAAIRELYEETHLSGLSHVATYSDINEYGGRIYYVVLHAGESAQPVAHSEERQQTFHWMTADEIPTHDFYKADVNFIQQHLNKHLCRELKELA</sequence>
<dbReference type="EMBL" id="VTXP01000002">
    <property type="protein sequence ID" value="NOJ22028.1"/>
    <property type="molecule type" value="Genomic_DNA"/>
</dbReference>
<keyword evidence="4" id="KW-0235">DNA replication</keyword>
<dbReference type="SUPFAM" id="SSF55811">
    <property type="entry name" value="Nudix"/>
    <property type="match status" value="1"/>
</dbReference>
<dbReference type="EC" id="3.6.1.55" evidence="12"/>
<keyword evidence="6" id="KW-0227">DNA damage</keyword>
<dbReference type="RefSeq" id="WP_021457582.1">
    <property type="nucleotide sequence ID" value="NZ_CM004383.1"/>
</dbReference>
<dbReference type="Proteomes" id="UP000576645">
    <property type="component" value="Unassembled WGS sequence"/>
</dbReference>
<evidence type="ECO:0000313" key="20">
    <source>
        <dbReference type="Proteomes" id="UP000576645"/>
    </source>
</evidence>
<evidence type="ECO:0000256" key="16">
    <source>
        <dbReference type="ARBA" id="ARBA00042798"/>
    </source>
</evidence>
<keyword evidence="8" id="KW-0460">Magnesium</keyword>
<evidence type="ECO:0000256" key="14">
    <source>
        <dbReference type="ARBA" id="ARBA00041592"/>
    </source>
</evidence>
<evidence type="ECO:0000256" key="5">
    <source>
        <dbReference type="ARBA" id="ARBA00022723"/>
    </source>
</evidence>
<evidence type="ECO:0000259" key="17">
    <source>
        <dbReference type="PROSITE" id="PS51462"/>
    </source>
</evidence>
<evidence type="ECO:0000256" key="13">
    <source>
        <dbReference type="ARBA" id="ARBA00040794"/>
    </source>
</evidence>
<evidence type="ECO:0000256" key="15">
    <source>
        <dbReference type="ARBA" id="ARBA00041979"/>
    </source>
</evidence>
<name>A0A2A2CSG8_9VIBR</name>
<reference evidence="19 20" key="2">
    <citation type="submission" date="2019-09" db="EMBL/GenBank/DDBJ databases">
        <title>Draft genome sequencing and comparative genomics of hatchery-associated Vibrios.</title>
        <authorList>
            <person name="Kehlet-Delgado H."/>
            <person name="Mueller R.S."/>
        </authorList>
    </citation>
    <scope>NUCLEOTIDE SEQUENCE [LARGE SCALE GENOMIC DNA]</scope>
    <source>
        <strain evidence="19 20">09-121-3</strain>
    </source>
</reference>
<dbReference type="EMBL" id="JXXR01000002">
    <property type="protein sequence ID" value="KJY77222.1"/>
    <property type="molecule type" value="Genomic_DNA"/>
</dbReference>
<keyword evidence="9" id="KW-0234">DNA repair</keyword>
<comment type="cofactor">
    <cofactor evidence="1">
        <name>Mg(2+)</name>
        <dbReference type="ChEBI" id="CHEBI:18420"/>
    </cofactor>
</comment>
<gene>
    <name evidence="19" type="ORF">F0238_04695</name>
    <name evidence="18" type="ORF">TW71_05235</name>
</gene>
<dbReference type="GO" id="GO:0044715">
    <property type="term" value="F:8-oxo-dGDP phosphatase activity"/>
    <property type="evidence" value="ECO:0007669"/>
    <property type="project" value="TreeGrafter"/>
</dbReference>